<name>A0A7S4SQN1_9DINO</name>
<dbReference type="AlphaFoldDB" id="A0A7S4SQN1"/>
<proteinExistence type="predicted"/>
<feature type="region of interest" description="Disordered" evidence="1">
    <location>
        <begin position="1"/>
        <end position="81"/>
    </location>
</feature>
<evidence type="ECO:0000256" key="1">
    <source>
        <dbReference type="SAM" id="MobiDB-lite"/>
    </source>
</evidence>
<reference evidence="2" key="1">
    <citation type="submission" date="2021-01" db="EMBL/GenBank/DDBJ databases">
        <authorList>
            <person name="Corre E."/>
            <person name="Pelletier E."/>
            <person name="Niang G."/>
            <person name="Scheremetjew M."/>
            <person name="Finn R."/>
            <person name="Kale V."/>
            <person name="Holt S."/>
            <person name="Cochrane G."/>
            <person name="Meng A."/>
            <person name="Brown T."/>
            <person name="Cohen L."/>
        </authorList>
    </citation>
    <scope>NUCLEOTIDE SEQUENCE</scope>
    <source>
        <strain evidence="2">CCMP3105</strain>
    </source>
</reference>
<evidence type="ECO:0000313" key="2">
    <source>
        <dbReference type="EMBL" id="CAE4650398.1"/>
    </source>
</evidence>
<feature type="compositionally biased region" description="Basic and acidic residues" evidence="1">
    <location>
        <begin position="52"/>
        <end position="73"/>
    </location>
</feature>
<feature type="compositionally biased region" description="Basic and acidic residues" evidence="1">
    <location>
        <begin position="13"/>
        <end position="39"/>
    </location>
</feature>
<protein>
    <submittedName>
        <fullName evidence="2">Uncharacterized protein</fullName>
    </submittedName>
</protein>
<organism evidence="2">
    <name type="scientific">Alexandrium monilatum</name>
    <dbReference type="NCBI Taxonomy" id="311494"/>
    <lineage>
        <taxon>Eukaryota</taxon>
        <taxon>Sar</taxon>
        <taxon>Alveolata</taxon>
        <taxon>Dinophyceae</taxon>
        <taxon>Gonyaulacales</taxon>
        <taxon>Pyrocystaceae</taxon>
        <taxon>Alexandrium</taxon>
    </lineage>
</organism>
<gene>
    <name evidence="2" type="ORF">AMON00008_LOCUS52639</name>
</gene>
<dbReference type="EMBL" id="HBNR01074136">
    <property type="protein sequence ID" value="CAE4650398.1"/>
    <property type="molecule type" value="Transcribed_RNA"/>
</dbReference>
<feature type="region of interest" description="Disordered" evidence="1">
    <location>
        <begin position="184"/>
        <end position="203"/>
    </location>
</feature>
<sequence>MEQGASPSAQGPEEPKSDLGQRCEAEGGERQASEEEQKRAAIRQQAEADLAMFHERRRREIEERRQQNRKRAEGATSEAEAQAIQGALAGEASTGGAVGALLQAVMSNPSAAAAVQQAVAAAGSGAALPLRVNELLAALPQSAAAAPSAPLAPVTPSGPSQFALRVREAGSASFRRVVVGRAAPEAADGGPSAEREGGGDGCKSPSFTEVECSVCAKFRSVRGPDGSEVGSRRLVTLVRIGDCLEVADDEDVALLQDGDELEATFAAL</sequence>
<accession>A0A7S4SQN1</accession>